<dbReference type="Pfam" id="PF01229">
    <property type="entry name" value="Glyco_hydro_39"/>
    <property type="match status" value="1"/>
</dbReference>
<gene>
    <name evidence="6" type="primary">xynB_1</name>
    <name evidence="6" type="ORF">NCTC13560_00502</name>
    <name evidence="5" type="ORF">SAMN05421682_11361</name>
</gene>
<evidence type="ECO:0000313" key="7">
    <source>
        <dbReference type="Proteomes" id="UP000185725"/>
    </source>
</evidence>
<dbReference type="Proteomes" id="UP000185725">
    <property type="component" value="Unassembled WGS sequence"/>
</dbReference>
<dbReference type="OrthoDB" id="1237433at2"/>
<dbReference type="Proteomes" id="UP000255231">
    <property type="component" value="Unassembled WGS sequence"/>
</dbReference>
<dbReference type="InterPro" id="IPR049166">
    <property type="entry name" value="GH39_cat"/>
</dbReference>
<protein>
    <submittedName>
        <fullName evidence="6">Beta-xylosidase</fullName>
        <ecNumber evidence="6">3.2.1.37</ecNumber>
    </submittedName>
    <submittedName>
        <fullName evidence="5">Glycosyl hydrolases family 39</fullName>
    </submittedName>
</protein>
<evidence type="ECO:0000313" key="8">
    <source>
        <dbReference type="Proteomes" id="UP000255231"/>
    </source>
</evidence>
<proteinExistence type="inferred from homology"/>
<keyword evidence="7" id="KW-1185">Reference proteome</keyword>
<dbReference type="InterPro" id="IPR017853">
    <property type="entry name" value="GH"/>
</dbReference>
<dbReference type="EC" id="3.2.1.37" evidence="6"/>
<dbReference type="EMBL" id="UFVS01000001">
    <property type="protein sequence ID" value="SUX41702.1"/>
    <property type="molecule type" value="Genomic_DNA"/>
</dbReference>
<evidence type="ECO:0000256" key="2">
    <source>
        <dbReference type="ARBA" id="ARBA00022801"/>
    </source>
</evidence>
<evidence type="ECO:0000259" key="4">
    <source>
        <dbReference type="Pfam" id="PF01229"/>
    </source>
</evidence>
<keyword evidence="2 6" id="KW-0378">Hydrolase</keyword>
<keyword evidence="3 6" id="KW-0326">Glycosidase</keyword>
<dbReference type="SUPFAM" id="SSF51445">
    <property type="entry name" value="(Trans)glycosidases"/>
    <property type="match status" value="1"/>
</dbReference>
<evidence type="ECO:0000313" key="5">
    <source>
        <dbReference type="EMBL" id="SIR14723.1"/>
    </source>
</evidence>
<dbReference type="KEGG" id="cil:EG358_16215"/>
<dbReference type="GO" id="GO:0009044">
    <property type="term" value="F:xylan 1,4-beta-xylosidase activity"/>
    <property type="evidence" value="ECO:0007669"/>
    <property type="project" value="UniProtKB-EC"/>
</dbReference>
<feature type="domain" description="Glycosyl hydrolases family 39 N-terminal catalytic" evidence="4">
    <location>
        <begin position="139"/>
        <end position="232"/>
    </location>
</feature>
<sequence length="435" mass="50741">MISKKLIICIIILSVFINIKSQILSNDTDKVIIDLSVKGKKRESVVGFLHFNELEPLEKDIVELKPKYWRFGAKLKDNPVKRKEQVNILLKYDIVPIIVLSDIYDEEHWYKEKGGWIRPSDDPRKFATMIKSLYEDLGQKVVFDVWNEPNGKEVWGGTREEYFKTFKVAHDALRSSPNGNNALITGPSISEFNLEYIKAFLDYCSRHNLKLDILNWHDLGNQKNAIELQNNIKKAKELIKKYPNLSIKSIYIPEIVGVDEQFNPLTLFTYLYSLEKENAQGGCKACWDNPDIKGENSCWNNSLDGILSANGERRSVWWVYKYYAESLKSRLAWFTQNKELMIIPYLDDDKSSVNIILGNIGKEKNVNFNFIKNELNYKFKNKSKVNVEIFRISEKKLNMKQLPEKISNYSIKNYKQINFSMKNINSEDVYIIKLN</sequence>
<reference evidence="6 8" key="2">
    <citation type="submission" date="2018-06" db="EMBL/GenBank/DDBJ databases">
        <authorList>
            <consortium name="Pathogen Informatics"/>
            <person name="Doyle S."/>
        </authorList>
    </citation>
    <scope>NUCLEOTIDE SEQUENCE [LARGE SCALE GENOMIC DNA]</scope>
    <source>
        <strain evidence="6 8">NCTC13560</strain>
    </source>
</reference>
<evidence type="ECO:0000256" key="1">
    <source>
        <dbReference type="ARBA" id="ARBA00008875"/>
    </source>
</evidence>
<evidence type="ECO:0000313" key="6">
    <source>
        <dbReference type="EMBL" id="SUX41702.1"/>
    </source>
</evidence>
<reference evidence="5 7" key="1">
    <citation type="submission" date="2017-01" db="EMBL/GenBank/DDBJ databases">
        <authorList>
            <person name="Varghese N."/>
            <person name="Submissions S."/>
        </authorList>
    </citation>
    <scope>NUCLEOTIDE SEQUENCE [LARGE SCALE GENOMIC DNA]</scope>
    <source>
        <strain evidence="5 7">ATCC 27950</strain>
    </source>
</reference>
<dbReference type="RefSeq" id="WP_076562096.1">
    <property type="nucleotide sequence ID" value="NZ_CP033929.1"/>
</dbReference>
<evidence type="ECO:0000256" key="3">
    <source>
        <dbReference type="ARBA" id="ARBA00023295"/>
    </source>
</evidence>
<name>A0A381F6G6_9FLAO</name>
<dbReference type="EMBL" id="FTMF01000013">
    <property type="protein sequence ID" value="SIR14723.1"/>
    <property type="molecule type" value="Genomic_DNA"/>
</dbReference>
<accession>A0A381F6G6</accession>
<dbReference type="AlphaFoldDB" id="A0A381F6G6"/>
<organism evidence="6 8">
    <name type="scientific">Chryseobacterium indoltheticum</name>
    <dbReference type="NCBI Taxonomy" id="254"/>
    <lineage>
        <taxon>Bacteria</taxon>
        <taxon>Pseudomonadati</taxon>
        <taxon>Bacteroidota</taxon>
        <taxon>Flavobacteriia</taxon>
        <taxon>Flavobacteriales</taxon>
        <taxon>Weeksellaceae</taxon>
        <taxon>Chryseobacterium group</taxon>
        <taxon>Chryseobacterium</taxon>
    </lineage>
</organism>
<dbReference type="GeneID" id="303675248"/>
<dbReference type="Gene3D" id="3.20.20.80">
    <property type="entry name" value="Glycosidases"/>
    <property type="match status" value="1"/>
</dbReference>
<comment type="similarity">
    <text evidence="1">Belongs to the glycosyl hydrolase 39 family.</text>
</comment>